<dbReference type="CDD" id="cd11405">
    <property type="entry name" value="bHLHzip_MLXIP_like"/>
    <property type="match status" value="1"/>
</dbReference>
<name>A0A7I8VM87_9ANNE</name>
<dbReference type="PANTHER" id="PTHR15741:SF37">
    <property type="entry name" value="LD38259P"/>
    <property type="match status" value="1"/>
</dbReference>
<evidence type="ECO:0000256" key="4">
    <source>
        <dbReference type="ARBA" id="ARBA00023163"/>
    </source>
</evidence>
<evidence type="ECO:0000256" key="2">
    <source>
        <dbReference type="ARBA" id="ARBA00023015"/>
    </source>
</evidence>
<dbReference type="GO" id="GO:0005634">
    <property type="term" value="C:nucleus"/>
    <property type="evidence" value="ECO:0007669"/>
    <property type="project" value="UniProtKB-SubCell"/>
</dbReference>
<feature type="coiled-coil region" evidence="6">
    <location>
        <begin position="164"/>
        <end position="198"/>
    </location>
</feature>
<organism evidence="8 9">
    <name type="scientific">Dimorphilus gyrociliatus</name>
    <dbReference type="NCBI Taxonomy" id="2664684"/>
    <lineage>
        <taxon>Eukaryota</taxon>
        <taxon>Metazoa</taxon>
        <taxon>Spiralia</taxon>
        <taxon>Lophotrochozoa</taxon>
        <taxon>Annelida</taxon>
        <taxon>Polychaeta</taxon>
        <taxon>Polychaeta incertae sedis</taxon>
        <taxon>Dinophilidae</taxon>
        <taxon>Dimorphilus</taxon>
    </lineage>
</organism>
<evidence type="ECO:0000313" key="9">
    <source>
        <dbReference type="Proteomes" id="UP000549394"/>
    </source>
</evidence>
<keyword evidence="3" id="KW-0238">DNA-binding</keyword>
<reference evidence="8 9" key="1">
    <citation type="submission" date="2020-08" db="EMBL/GenBank/DDBJ databases">
        <authorList>
            <person name="Hejnol A."/>
        </authorList>
    </citation>
    <scope>NUCLEOTIDE SEQUENCE [LARGE SCALE GENOMIC DNA]</scope>
</reference>
<evidence type="ECO:0000256" key="1">
    <source>
        <dbReference type="ARBA" id="ARBA00004123"/>
    </source>
</evidence>
<evidence type="ECO:0000256" key="5">
    <source>
        <dbReference type="ARBA" id="ARBA00023242"/>
    </source>
</evidence>
<keyword evidence="5" id="KW-0539">Nucleus</keyword>
<evidence type="ECO:0000313" key="8">
    <source>
        <dbReference type="EMBL" id="CAD5117129.1"/>
    </source>
</evidence>
<keyword evidence="6" id="KW-0175">Coiled coil</keyword>
<dbReference type="GO" id="GO:0000978">
    <property type="term" value="F:RNA polymerase II cis-regulatory region sequence-specific DNA binding"/>
    <property type="evidence" value="ECO:0007669"/>
    <property type="project" value="TreeGrafter"/>
</dbReference>
<dbReference type="PANTHER" id="PTHR15741">
    <property type="entry name" value="BASIC HELIX-LOOP-HELIX ZIP TRANSCRIPTION FACTOR"/>
    <property type="match status" value="1"/>
</dbReference>
<evidence type="ECO:0000256" key="3">
    <source>
        <dbReference type="ARBA" id="ARBA00023125"/>
    </source>
</evidence>
<dbReference type="SUPFAM" id="SSF47459">
    <property type="entry name" value="HLH, helix-loop-helix DNA-binding domain"/>
    <property type="match status" value="1"/>
</dbReference>
<dbReference type="Proteomes" id="UP000549394">
    <property type="component" value="Unassembled WGS sequence"/>
</dbReference>
<dbReference type="AlphaFoldDB" id="A0A7I8VM87"/>
<keyword evidence="2" id="KW-0805">Transcription regulation</keyword>
<dbReference type="EMBL" id="CAJFCJ010000007">
    <property type="protein sequence ID" value="CAD5117129.1"/>
    <property type="molecule type" value="Genomic_DNA"/>
</dbReference>
<comment type="caution">
    <text evidence="8">The sequence shown here is derived from an EMBL/GenBank/DDBJ whole genome shotgun (WGS) entry which is preliminary data.</text>
</comment>
<dbReference type="InterPro" id="IPR052207">
    <property type="entry name" value="Max-like/E-box_TFs"/>
</dbReference>
<protein>
    <submittedName>
        <fullName evidence="8">DgyrCDS5937</fullName>
    </submittedName>
</protein>
<dbReference type="OrthoDB" id="6086776at2759"/>
<keyword evidence="9" id="KW-1185">Reference proteome</keyword>
<gene>
    <name evidence="8" type="ORF">DGYR_LOCUS5687</name>
</gene>
<evidence type="ECO:0000256" key="6">
    <source>
        <dbReference type="SAM" id="Coils"/>
    </source>
</evidence>
<evidence type="ECO:0000256" key="7">
    <source>
        <dbReference type="SAM" id="MobiDB-lite"/>
    </source>
</evidence>
<dbReference type="Gene3D" id="4.10.280.10">
    <property type="entry name" value="Helix-loop-helix DNA-binding domain"/>
    <property type="match status" value="1"/>
</dbReference>
<dbReference type="GO" id="GO:0000981">
    <property type="term" value="F:DNA-binding transcription factor activity, RNA polymerase II-specific"/>
    <property type="evidence" value="ECO:0007669"/>
    <property type="project" value="TreeGrafter"/>
</dbReference>
<proteinExistence type="predicted"/>
<dbReference type="InterPro" id="IPR036638">
    <property type="entry name" value="HLH_DNA-bd_sf"/>
</dbReference>
<dbReference type="GO" id="GO:0046983">
    <property type="term" value="F:protein dimerization activity"/>
    <property type="evidence" value="ECO:0007669"/>
    <property type="project" value="InterPro"/>
</dbReference>
<sequence length="321" mass="37150">MKTEDFPVDLLPLNLEEFGEIQSPFDDVFRCMSLDLECAPTCEPSTPYYPPSLTPSQSEAESRASSPRQTKKKKSDNGKQKIPRHKRESHINAEHRRRFKIQVGLARNWQIYEFQKQYVFTKANFMLQRGFDDLSKLVPALSESAAQGTKESKAGMLNKTLDYCYQIRREHRKLQKEADALRLEAQQLSNEINSYQMQLPEGGVSSSPQESNPMRVERMFDDFVRARTFQNWKFWIFAMFVRPIFESYNRSVTLLNFHQSVLSWVEQHCSLISLRPAILSRLRRLSTSSSIMASPEKLPDEALKAAMDEDSVLPSYKHGHS</sequence>
<accession>A0A7I8VM87</accession>
<keyword evidence="4" id="KW-0804">Transcription</keyword>
<feature type="region of interest" description="Disordered" evidence="7">
    <location>
        <begin position="45"/>
        <end position="93"/>
    </location>
</feature>
<comment type="subcellular location">
    <subcellularLocation>
        <location evidence="1">Nucleus</location>
    </subcellularLocation>
</comment>